<evidence type="ECO:0000256" key="1">
    <source>
        <dbReference type="SAM" id="MobiDB-lite"/>
    </source>
</evidence>
<feature type="domain" description="CCHC-type" evidence="2">
    <location>
        <begin position="76"/>
        <end position="92"/>
    </location>
</feature>
<reference evidence="3" key="2">
    <citation type="submission" date="2017-06" db="EMBL/GenBank/DDBJ databases">
        <title>WGS assembly of Brachypodium distachyon.</title>
        <authorList>
            <consortium name="The International Brachypodium Initiative"/>
            <person name="Lucas S."/>
            <person name="Harmon-Smith M."/>
            <person name="Lail K."/>
            <person name="Tice H."/>
            <person name="Grimwood J."/>
            <person name="Bruce D."/>
            <person name="Barry K."/>
            <person name="Shu S."/>
            <person name="Lindquist E."/>
            <person name="Wang M."/>
            <person name="Pitluck S."/>
            <person name="Vogel J.P."/>
            <person name="Garvin D.F."/>
            <person name="Mockler T.C."/>
            <person name="Schmutz J."/>
            <person name="Rokhsar D."/>
            <person name="Bevan M.W."/>
        </authorList>
    </citation>
    <scope>NUCLEOTIDE SEQUENCE</scope>
    <source>
        <strain evidence="3">Bd21</strain>
    </source>
</reference>
<dbReference type="Gene3D" id="4.10.60.10">
    <property type="entry name" value="Zinc finger, CCHC-type"/>
    <property type="match status" value="1"/>
</dbReference>
<dbReference type="Proteomes" id="UP000008810">
    <property type="component" value="Chromosome 4"/>
</dbReference>
<accession>A0A0Q3HKB3</accession>
<dbReference type="EMBL" id="CM000883">
    <property type="protein sequence ID" value="KQJ88731.1"/>
    <property type="molecule type" value="Genomic_DNA"/>
</dbReference>
<reference evidence="3 4" key="1">
    <citation type="journal article" date="2010" name="Nature">
        <title>Genome sequencing and analysis of the model grass Brachypodium distachyon.</title>
        <authorList>
            <consortium name="International Brachypodium Initiative"/>
        </authorList>
    </citation>
    <scope>NUCLEOTIDE SEQUENCE [LARGE SCALE GENOMIC DNA]</scope>
    <source>
        <strain evidence="3 4">Bd21</strain>
    </source>
</reference>
<evidence type="ECO:0000313" key="5">
    <source>
        <dbReference type="Proteomes" id="UP000008810"/>
    </source>
</evidence>
<dbReference type="GO" id="GO:0003676">
    <property type="term" value="F:nucleic acid binding"/>
    <property type="evidence" value="ECO:0007669"/>
    <property type="project" value="InterPro"/>
</dbReference>
<dbReference type="AlphaFoldDB" id="A0A0Q3HKB3"/>
<dbReference type="Gramene" id="KQJ88731">
    <property type="protein sequence ID" value="KQJ88731"/>
    <property type="gene ID" value="BRADI_4g20761v3"/>
</dbReference>
<feature type="domain" description="CCHC-type" evidence="2">
    <location>
        <begin position="57"/>
        <end position="73"/>
    </location>
</feature>
<evidence type="ECO:0000259" key="2">
    <source>
        <dbReference type="SMART" id="SM00343"/>
    </source>
</evidence>
<proteinExistence type="predicted"/>
<dbReference type="InterPro" id="IPR001878">
    <property type="entry name" value="Znf_CCHC"/>
</dbReference>
<dbReference type="EnsemblPlants" id="KQJ88731">
    <property type="protein sequence ID" value="KQJ88731"/>
    <property type="gene ID" value="BRADI_4g20761v3"/>
</dbReference>
<dbReference type="SMART" id="SM00343">
    <property type="entry name" value="ZnF_C2HC"/>
    <property type="match status" value="2"/>
</dbReference>
<feature type="region of interest" description="Disordered" evidence="1">
    <location>
        <begin position="23"/>
        <end position="44"/>
    </location>
</feature>
<gene>
    <name evidence="3" type="ORF">BRADI_4g20761v3</name>
</gene>
<name>A0A0Q3HKB3_BRADI</name>
<dbReference type="InterPro" id="IPR036875">
    <property type="entry name" value="Znf_CCHC_sf"/>
</dbReference>
<evidence type="ECO:0000313" key="3">
    <source>
        <dbReference type="EMBL" id="KQJ88731.1"/>
    </source>
</evidence>
<dbReference type="OrthoDB" id="696974at2759"/>
<dbReference type="InParanoid" id="A0A0Q3HKB3"/>
<protein>
    <recommendedName>
        <fullName evidence="2">CCHC-type domain-containing protein</fullName>
    </recommendedName>
</protein>
<dbReference type="SUPFAM" id="SSF57756">
    <property type="entry name" value="Retrovirus zinc finger-like domains"/>
    <property type="match status" value="1"/>
</dbReference>
<evidence type="ECO:0000313" key="4">
    <source>
        <dbReference type="EnsemblPlants" id="KQJ88731"/>
    </source>
</evidence>
<keyword evidence="5" id="KW-1185">Reference proteome</keyword>
<dbReference type="GO" id="GO:0008270">
    <property type="term" value="F:zinc ion binding"/>
    <property type="evidence" value="ECO:0007669"/>
    <property type="project" value="InterPro"/>
</dbReference>
<sequence length="143" mass="15786">MQPMPLVAVAALEDTVAKHSWIEDRGGRRPHQVLSSPSAPRERSGNRLAFLQKLRGRCFRCLAQDHFVSACRDPVRCLSCLCSGHQQRDCRRHLPARQDSRRPSPPDCLMPRSWASVVAPSAMPEKLLVPEVLVEPAASGGGD</sequence>
<organism evidence="3">
    <name type="scientific">Brachypodium distachyon</name>
    <name type="common">Purple false brome</name>
    <name type="synonym">Trachynia distachya</name>
    <dbReference type="NCBI Taxonomy" id="15368"/>
    <lineage>
        <taxon>Eukaryota</taxon>
        <taxon>Viridiplantae</taxon>
        <taxon>Streptophyta</taxon>
        <taxon>Embryophyta</taxon>
        <taxon>Tracheophyta</taxon>
        <taxon>Spermatophyta</taxon>
        <taxon>Magnoliopsida</taxon>
        <taxon>Liliopsida</taxon>
        <taxon>Poales</taxon>
        <taxon>Poaceae</taxon>
        <taxon>BOP clade</taxon>
        <taxon>Pooideae</taxon>
        <taxon>Stipodae</taxon>
        <taxon>Brachypodieae</taxon>
        <taxon>Brachypodium</taxon>
    </lineage>
</organism>
<reference evidence="4" key="3">
    <citation type="submission" date="2018-08" db="UniProtKB">
        <authorList>
            <consortium name="EnsemblPlants"/>
        </authorList>
    </citation>
    <scope>IDENTIFICATION</scope>
    <source>
        <strain evidence="4">cv. Bd21</strain>
    </source>
</reference>